<dbReference type="EMBL" id="BPLQ01002263">
    <property type="protein sequence ID" value="GIX90637.1"/>
    <property type="molecule type" value="Genomic_DNA"/>
</dbReference>
<sequence>MTPRVVFNVLCGDTIIGRPKKDLASRSDFDCKALAVSTSRSPERSFLTDLDVSNIPLSPFSTAKGDFDTAVAGIVIIKNLENEAVFSML</sequence>
<keyword evidence="2" id="KW-1185">Reference proteome</keyword>
<comment type="caution">
    <text evidence="1">The sequence shown here is derived from an EMBL/GenBank/DDBJ whole genome shotgun (WGS) entry which is preliminary data.</text>
</comment>
<dbReference type="Proteomes" id="UP001054837">
    <property type="component" value="Unassembled WGS sequence"/>
</dbReference>
<dbReference type="AlphaFoldDB" id="A0AAV4P090"/>
<feature type="non-terminal residue" evidence="1">
    <location>
        <position position="89"/>
    </location>
</feature>
<evidence type="ECO:0000313" key="1">
    <source>
        <dbReference type="EMBL" id="GIX90637.1"/>
    </source>
</evidence>
<accession>A0AAV4P090</accession>
<name>A0AAV4P090_9ARAC</name>
<proteinExistence type="predicted"/>
<organism evidence="1 2">
    <name type="scientific">Caerostris darwini</name>
    <dbReference type="NCBI Taxonomy" id="1538125"/>
    <lineage>
        <taxon>Eukaryota</taxon>
        <taxon>Metazoa</taxon>
        <taxon>Ecdysozoa</taxon>
        <taxon>Arthropoda</taxon>
        <taxon>Chelicerata</taxon>
        <taxon>Arachnida</taxon>
        <taxon>Araneae</taxon>
        <taxon>Araneomorphae</taxon>
        <taxon>Entelegynae</taxon>
        <taxon>Araneoidea</taxon>
        <taxon>Araneidae</taxon>
        <taxon>Caerostris</taxon>
    </lineage>
</organism>
<reference evidence="1 2" key="1">
    <citation type="submission" date="2021-06" db="EMBL/GenBank/DDBJ databases">
        <title>Caerostris darwini draft genome.</title>
        <authorList>
            <person name="Kono N."/>
            <person name="Arakawa K."/>
        </authorList>
    </citation>
    <scope>NUCLEOTIDE SEQUENCE [LARGE SCALE GENOMIC DNA]</scope>
</reference>
<evidence type="ECO:0000313" key="2">
    <source>
        <dbReference type="Proteomes" id="UP001054837"/>
    </source>
</evidence>
<gene>
    <name evidence="1" type="ORF">CDAR_537391</name>
</gene>
<protein>
    <submittedName>
        <fullName evidence="1">Uncharacterized protein</fullName>
    </submittedName>
</protein>